<evidence type="ECO:0000313" key="1">
    <source>
        <dbReference type="EMBL" id="KAK3269879.1"/>
    </source>
</evidence>
<reference evidence="1 2" key="1">
    <citation type="journal article" date="2015" name="Genome Biol. Evol.">
        <title>Comparative Genomics of a Bacterivorous Green Alga Reveals Evolutionary Causalities and Consequences of Phago-Mixotrophic Mode of Nutrition.</title>
        <authorList>
            <person name="Burns J.A."/>
            <person name="Paasch A."/>
            <person name="Narechania A."/>
            <person name="Kim E."/>
        </authorList>
    </citation>
    <scope>NUCLEOTIDE SEQUENCE [LARGE SCALE GENOMIC DNA]</scope>
    <source>
        <strain evidence="1 2">PLY_AMNH</strain>
    </source>
</reference>
<dbReference type="EMBL" id="LGRX02010702">
    <property type="protein sequence ID" value="KAK3269879.1"/>
    <property type="molecule type" value="Genomic_DNA"/>
</dbReference>
<dbReference type="AlphaFoldDB" id="A0AAE0G1H7"/>
<sequence>MQRQPGKKWQGVPVPENSDWRNAQLLGESFLMQCALRAQGTTIVLIPAEYCFNRVCVKEGVDPSSKKVAASGVAGVQRAMAKQASLYRQAVQDPKTLHYRASLWWSV</sequence>
<dbReference type="Proteomes" id="UP001190700">
    <property type="component" value="Unassembled WGS sequence"/>
</dbReference>
<protein>
    <submittedName>
        <fullName evidence="1">Uncharacterized protein</fullName>
    </submittedName>
</protein>
<organism evidence="1 2">
    <name type="scientific">Cymbomonas tetramitiformis</name>
    <dbReference type="NCBI Taxonomy" id="36881"/>
    <lineage>
        <taxon>Eukaryota</taxon>
        <taxon>Viridiplantae</taxon>
        <taxon>Chlorophyta</taxon>
        <taxon>Pyramimonadophyceae</taxon>
        <taxon>Pyramimonadales</taxon>
        <taxon>Pyramimonadaceae</taxon>
        <taxon>Cymbomonas</taxon>
    </lineage>
</organism>
<comment type="caution">
    <text evidence="1">The sequence shown here is derived from an EMBL/GenBank/DDBJ whole genome shotgun (WGS) entry which is preliminary data.</text>
</comment>
<proteinExistence type="predicted"/>
<gene>
    <name evidence="1" type="ORF">CYMTET_21701</name>
</gene>
<name>A0AAE0G1H7_9CHLO</name>
<keyword evidence="2" id="KW-1185">Reference proteome</keyword>
<accession>A0AAE0G1H7</accession>
<evidence type="ECO:0000313" key="2">
    <source>
        <dbReference type="Proteomes" id="UP001190700"/>
    </source>
</evidence>